<gene>
    <name evidence="3" type="ORF">EYC80_002608</name>
</gene>
<feature type="compositionally biased region" description="Basic and acidic residues" evidence="1">
    <location>
        <begin position="83"/>
        <end position="99"/>
    </location>
</feature>
<dbReference type="AlphaFoldDB" id="A0A5N6K4L6"/>
<dbReference type="EMBL" id="VIGI01000008">
    <property type="protein sequence ID" value="KAB8297239.1"/>
    <property type="molecule type" value="Genomic_DNA"/>
</dbReference>
<accession>A0A5N6K4L6</accession>
<evidence type="ECO:0000256" key="2">
    <source>
        <dbReference type="SAM" id="SignalP"/>
    </source>
</evidence>
<organism evidence="3 4">
    <name type="scientific">Monilinia laxa</name>
    <name type="common">Brown rot fungus</name>
    <name type="synonym">Sclerotinia laxa</name>
    <dbReference type="NCBI Taxonomy" id="61186"/>
    <lineage>
        <taxon>Eukaryota</taxon>
        <taxon>Fungi</taxon>
        <taxon>Dikarya</taxon>
        <taxon>Ascomycota</taxon>
        <taxon>Pezizomycotina</taxon>
        <taxon>Leotiomycetes</taxon>
        <taxon>Helotiales</taxon>
        <taxon>Sclerotiniaceae</taxon>
        <taxon>Monilinia</taxon>
    </lineage>
</organism>
<keyword evidence="2" id="KW-0732">Signal</keyword>
<feature type="region of interest" description="Disordered" evidence="1">
    <location>
        <begin position="73"/>
        <end position="99"/>
    </location>
</feature>
<keyword evidence="4" id="KW-1185">Reference proteome</keyword>
<proteinExistence type="predicted"/>
<evidence type="ECO:0000256" key="1">
    <source>
        <dbReference type="SAM" id="MobiDB-lite"/>
    </source>
</evidence>
<feature type="signal peptide" evidence="2">
    <location>
        <begin position="1"/>
        <end position="20"/>
    </location>
</feature>
<protein>
    <submittedName>
        <fullName evidence="3">Uncharacterized protein</fullName>
    </submittedName>
</protein>
<comment type="caution">
    <text evidence="3">The sequence shown here is derived from an EMBL/GenBank/DDBJ whole genome shotgun (WGS) entry which is preliminary data.</text>
</comment>
<name>A0A5N6K4L6_MONLA</name>
<feature type="chain" id="PRO_5024888064" evidence="2">
    <location>
        <begin position="21"/>
        <end position="147"/>
    </location>
</feature>
<dbReference type="Proteomes" id="UP000326757">
    <property type="component" value="Unassembled WGS sequence"/>
</dbReference>
<evidence type="ECO:0000313" key="3">
    <source>
        <dbReference type="EMBL" id="KAB8297239.1"/>
    </source>
</evidence>
<reference evidence="3 4" key="1">
    <citation type="submission" date="2019-06" db="EMBL/GenBank/DDBJ databases">
        <title>Genome Sequence of the Brown Rot Fungal Pathogen Monilinia laxa.</title>
        <authorList>
            <person name="De Miccolis Angelini R.M."/>
            <person name="Landi L."/>
            <person name="Abate D."/>
            <person name="Pollastro S."/>
            <person name="Romanazzi G."/>
            <person name="Faretra F."/>
        </authorList>
    </citation>
    <scope>NUCLEOTIDE SEQUENCE [LARGE SCALE GENOMIC DNA]</scope>
    <source>
        <strain evidence="3 4">Mlax316</strain>
    </source>
</reference>
<evidence type="ECO:0000313" key="4">
    <source>
        <dbReference type="Proteomes" id="UP000326757"/>
    </source>
</evidence>
<sequence>MPSCYGVLLLAVLLCRCSRTFDLFFTIKLSSKSTRNYLLYYSTPRESSSTKRQETKTTIIALFATQAEKLINKQERKKRKKEREKERKKKESESERESERVRVILVQLKVGDFFELNSSTPSPHHDIKDHTIPREGFFNVVVVQEFH</sequence>